<protein>
    <submittedName>
        <fullName evidence="1">RidA family protein</fullName>
    </submittedName>
</protein>
<organism evidence="1 2">
    <name type="scientific">Rhodococcus sacchari</name>
    <dbReference type="NCBI Taxonomy" id="2962047"/>
    <lineage>
        <taxon>Bacteria</taxon>
        <taxon>Bacillati</taxon>
        <taxon>Actinomycetota</taxon>
        <taxon>Actinomycetes</taxon>
        <taxon>Mycobacteriales</taxon>
        <taxon>Nocardiaceae</taxon>
        <taxon>Rhodococcus</taxon>
    </lineage>
</organism>
<sequence length="146" mass="14720">MSNSEAVQDVSAPVPQGRYVPAVYANGTVRTAGMTPRRDGVLVLTGRVGAEVSVEDARSAAALAVGNALAAVRSALPAGRGFRPVEMVVYVATAPGFTALSTVADGASEVIERELGPENLPARSAIGVHTLPGDAPVEIALTAAVS</sequence>
<accession>A0ACD4DGS1</accession>
<reference evidence="1" key="1">
    <citation type="submission" date="2022-10" db="EMBL/GenBank/DDBJ databases">
        <title>Rhodococcus ferula Z13 complete genome.</title>
        <authorList>
            <person name="Long X."/>
            <person name="Zang M."/>
        </authorList>
    </citation>
    <scope>NUCLEOTIDE SEQUENCE</scope>
    <source>
        <strain evidence="1">Z13</strain>
    </source>
</reference>
<dbReference type="Proteomes" id="UP001156484">
    <property type="component" value="Chromosome"/>
</dbReference>
<keyword evidence="2" id="KW-1185">Reference proteome</keyword>
<dbReference type="EMBL" id="CP107551">
    <property type="protein sequence ID" value="UYP19265.1"/>
    <property type="molecule type" value="Genomic_DNA"/>
</dbReference>
<evidence type="ECO:0000313" key="2">
    <source>
        <dbReference type="Proteomes" id="UP001156484"/>
    </source>
</evidence>
<gene>
    <name evidence="1" type="ORF">OED52_01405</name>
</gene>
<evidence type="ECO:0000313" key="1">
    <source>
        <dbReference type="EMBL" id="UYP19265.1"/>
    </source>
</evidence>
<proteinExistence type="predicted"/>
<name>A0ACD4DGS1_9NOCA</name>